<proteinExistence type="predicted"/>
<organism evidence="1 2">
    <name type="scientific">Desulfoglaeba alkanexedens ALDC</name>
    <dbReference type="NCBI Taxonomy" id="980445"/>
    <lineage>
        <taxon>Bacteria</taxon>
        <taxon>Pseudomonadati</taxon>
        <taxon>Thermodesulfobacteriota</taxon>
        <taxon>Syntrophobacteria</taxon>
        <taxon>Syntrophobacterales</taxon>
        <taxon>Syntrophobacteraceae</taxon>
        <taxon>Desulfoglaeba</taxon>
    </lineage>
</organism>
<reference evidence="1 2" key="1">
    <citation type="submission" date="2019-05" db="EMBL/GenBank/DDBJ databases">
        <title>The Complete Genome Sequence of the n-alkane-degrading Desulfoglaeba alkanexedens ALDC reveals multiple alkylsuccinate synthase gene clusters.</title>
        <authorList>
            <person name="Callaghan A.V."/>
            <person name="Davidova I.A."/>
            <person name="Duncan K.E."/>
            <person name="Morris B."/>
            <person name="McInerney M.J."/>
        </authorList>
    </citation>
    <scope>NUCLEOTIDE SEQUENCE [LARGE SCALE GENOMIC DNA]</scope>
    <source>
        <strain evidence="1 2">ALDC</strain>
    </source>
</reference>
<evidence type="ECO:0000313" key="1">
    <source>
        <dbReference type="EMBL" id="QCQ22145.1"/>
    </source>
</evidence>
<evidence type="ECO:0000313" key="2">
    <source>
        <dbReference type="Proteomes" id="UP000298602"/>
    </source>
</evidence>
<dbReference type="RefSeq" id="WP_137424114.1">
    <property type="nucleotide sequence ID" value="NZ_CP040098.1"/>
</dbReference>
<protein>
    <submittedName>
        <fullName evidence="1">Uncharacterized protein</fullName>
    </submittedName>
</protein>
<sequence>MEKAVWMSFDLGVRGDYEGLYAWLDSKKAIECGDSLAFFKYDVSEDIVESLEKEIKENVEINKKTRIYVIFRDAKTKKMKGKFILGSRKTAPWAGYSGSQEQTEEEEL</sequence>
<gene>
    <name evidence="1" type="ORF">FDQ92_08210</name>
</gene>
<dbReference type="AlphaFoldDB" id="A0A4P8L512"/>
<reference evidence="1 2" key="2">
    <citation type="submission" date="2019-05" db="EMBL/GenBank/DDBJ databases">
        <authorList>
            <person name="Suflita J.M."/>
            <person name="Marks C.R."/>
        </authorList>
    </citation>
    <scope>NUCLEOTIDE SEQUENCE [LARGE SCALE GENOMIC DNA]</scope>
    <source>
        <strain evidence="1 2">ALDC</strain>
    </source>
</reference>
<accession>A0A4P8L512</accession>
<name>A0A4P8L512_9BACT</name>
<keyword evidence="2" id="KW-1185">Reference proteome</keyword>
<dbReference type="OrthoDB" id="5519736at2"/>
<dbReference type="Proteomes" id="UP000298602">
    <property type="component" value="Chromosome"/>
</dbReference>
<dbReference type="KEGG" id="dax:FDQ92_08210"/>
<dbReference type="EMBL" id="CP040098">
    <property type="protein sequence ID" value="QCQ22145.1"/>
    <property type="molecule type" value="Genomic_DNA"/>
</dbReference>